<evidence type="ECO:0000256" key="9">
    <source>
        <dbReference type="HAMAP-Rule" id="MF_03018"/>
    </source>
</evidence>
<comment type="cofactor">
    <cofactor evidence="1 9">
        <name>FAD</name>
        <dbReference type="ChEBI" id="CHEBI:57692"/>
    </cofactor>
</comment>
<dbReference type="PANTHER" id="PTHR46028:SF2">
    <property type="entry name" value="KYNURENINE 3-MONOOXYGENASE"/>
    <property type="match status" value="1"/>
</dbReference>
<dbReference type="EC" id="1.14.13.9" evidence="9"/>
<dbReference type="Proteomes" id="UP001154078">
    <property type="component" value="Chromosome 6"/>
</dbReference>
<keyword evidence="10" id="KW-1133">Transmembrane helix</keyword>
<evidence type="ECO:0000256" key="2">
    <source>
        <dbReference type="ARBA" id="ARBA00022630"/>
    </source>
</evidence>
<reference evidence="12" key="1">
    <citation type="submission" date="2021-12" db="EMBL/GenBank/DDBJ databases">
        <authorList>
            <person name="King R."/>
        </authorList>
    </citation>
    <scope>NUCLEOTIDE SEQUENCE</scope>
</reference>
<keyword evidence="6 9" id="KW-0560">Oxidoreductase</keyword>
<keyword evidence="10" id="KW-0812">Transmembrane</keyword>
<sequence>MNKNEVAKVVIVGGGLVGALNACFMAKRGYDVYIFEKREDIRKADEAQGKSINLALSHRGRKALKFIGLEEEILNNAVPMKGRLLHDLNGYKKSVPYDPVFKKCIYSIGRNFLNGKLLEAAEKYRNVKIYFKYKLINIGLSEGRVSFLNVEKNETVEFQADLIIGADGAFSKIRRFMETTPLFEYSQTYIEHGYLELCIPKEQSHLMKSNHLHIWPRGEFMMIALPNKDNSWTVTLFMPFKMFESIKTEADLLNFFSKTFSDSIELIGSKELITDYFKKKPSSLISVKCSPYHYKNKFLLLGDAAHAIVPFYGQGMNAGFEDCTILDNILNENKDNFKLSLQNYSIKRKANTYAISDLAMYNYVEMRDLVTRPSYSLRNLLDSLLFRFFCNTWIPLYNSVSFSEMDYLKCVENRKWQDKVIQVVIAVLGIILGIFLYYYLL</sequence>
<keyword evidence="3 9" id="KW-0662">Pyridine nucleotide biosynthesis</keyword>
<dbReference type="PRINTS" id="PR00420">
    <property type="entry name" value="RNGMNOXGNASE"/>
</dbReference>
<keyword evidence="9" id="KW-0496">Mitochondrion</keyword>
<dbReference type="GO" id="GO:0006569">
    <property type="term" value="P:L-tryptophan catabolic process"/>
    <property type="evidence" value="ECO:0007669"/>
    <property type="project" value="UniProtKB-UniRule"/>
</dbReference>
<protein>
    <recommendedName>
        <fullName evidence="9">Kynurenine 3-monooxygenase</fullName>
        <ecNumber evidence="9">1.14.13.9</ecNumber>
    </recommendedName>
    <alternativeName>
        <fullName evidence="9">Kynurenine 3-hydroxylase</fullName>
    </alternativeName>
</protein>
<keyword evidence="13" id="KW-1185">Reference proteome</keyword>
<dbReference type="GO" id="GO:0070189">
    <property type="term" value="P:kynurenine metabolic process"/>
    <property type="evidence" value="ECO:0007669"/>
    <property type="project" value="TreeGrafter"/>
</dbReference>
<evidence type="ECO:0000256" key="3">
    <source>
        <dbReference type="ARBA" id="ARBA00022642"/>
    </source>
</evidence>
<dbReference type="GO" id="GO:0043420">
    <property type="term" value="P:anthranilate metabolic process"/>
    <property type="evidence" value="ECO:0007669"/>
    <property type="project" value="UniProtKB-UniRule"/>
</dbReference>
<proteinExistence type="inferred from homology"/>
<dbReference type="InterPro" id="IPR036188">
    <property type="entry name" value="FAD/NAD-bd_sf"/>
</dbReference>
<evidence type="ECO:0000256" key="1">
    <source>
        <dbReference type="ARBA" id="ARBA00001974"/>
    </source>
</evidence>
<name>A0A9P0BA36_BRAAE</name>
<comment type="catalytic activity">
    <reaction evidence="8 9">
        <text>L-kynurenine + NADPH + O2 + H(+) = 3-hydroxy-L-kynurenine + NADP(+) + H2O</text>
        <dbReference type="Rhea" id="RHEA:20545"/>
        <dbReference type="ChEBI" id="CHEBI:15377"/>
        <dbReference type="ChEBI" id="CHEBI:15378"/>
        <dbReference type="ChEBI" id="CHEBI:15379"/>
        <dbReference type="ChEBI" id="CHEBI:57783"/>
        <dbReference type="ChEBI" id="CHEBI:57959"/>
        <dbReference type="ChEBI" id="CHEBI:58125"/>
        <dbReference type="ChEBI" id="CHEBI:58349"/>
        <dbReference type="EC" id="1.14.13.9"/>
    </reaction>
</comment>
<evidence type="ECO:0000256" key="5">
    <source>
        <dbReference type="ARBA" id="ARBA00022857"/>
    </source>
</evidence>
<evidence type="ECO:0000256" key="10">
    <source>
        <dbReference type="SAM" id="Phobius"/>
    </source>
</evidence>
<organism evidence="12 13">
    <name type="scientific">Brassicogethes aeneus</name>
    <name type="common">Rape pollen beetle</name>
    <name type="synonym">Meligethes aeneus</name>
    <dbReference type="NCBI Taxonomy" id="1431903"/>
    <lineage>
        <taxon>Eukaryota</taxon>
        <taxon>Metazoa</taxon>
        <taxon>Ecdysozoa</taxon>
        <taxon>Arthropoda</taxon>
        <taxon>Hexapoda</taxon>
        <taxon>Insecta</taxon>
        <taxon>Pterygota</taxon>
        <taxon>Neoptera</taxon>
        <taxon>Endopterygota</taxon>
        <taxon>Coleoptera</taxon>
        <taxon>Polyphaga</taxon>
        <taxon>Cucujiformia</taxon>
        <taxon>Nitidulidae</taxon>
        <taxon>Meligethinae</taxon>
        <taxon>Brassicogethes</taxon>
    </lineage>
</organism>
<accession>A0A9P0BA36</accession>
<dbReference type="GO" id="GO:0019805">
    <property type="term" value="P:quinolinate biosynthetic process"/>
    <property type="evidence" value="ECO:0007669"/>
    <property type="project" value="UniProtKB-UniRule"/>
</dbReference>
<evidence type="ECO:0000313" key="12">
    <source>
        <dbReference type="EMBL" id="CAH0558601.1"/>
    </source>
</evidence>
<evidence type="ECO:0000313" key="13">
    <source>
        <dbReference type="Proteomes" id="UP001154078"/>
    </source>
</evidence>
<comment type="similarity">
    <text evidence="9">Belongs to the aromatic-ring hydroxylase family. KMO subfamily.</text>
</comment>
<comment type="subcellular location">
    <subcellularLocation>
        <location evidence="9">Mitochondrion</location>
    </subcellularLocation>
    <subcellularLocation>
        <location evidence="9">Membrane</location>
        <topology evidence="9">Multi-pass membrane protein</topology>
    </subcellularLocation>
</comment>
<evidence type="ECO:0000259" key="11">
    <source>
        <dbReference type="Pfam" id="PF01494"/>
    </source>
</evidence>
<dbReference type="OrthoDB" id="10053569at2759"/>
<dbReference type="AlphaFoldDB" id="A0A9P0BA36"/>
<dbReference type="GO" id="GO:0005741">
    <property type="term" value="C:mitochondrial outer membrane"/>
    <property type="evidence" value="ECO:0007669"/>
    <property type="project" value="TreeGrafter"/>
</dbReference>
<dbReference type="PANTHER" id="PTHR46028">
    <property type="entry name" value="KYNURENINE 3-MONOOXYGENASE"/>
    <property type="match status" value="1"/>
</dbReference>
<evidence type="ECO:0000256" key="6">
    <source>
        <dbReference type="ARBA" id="ARBA00023002"/>
    </source>
</evidence>
<dbReference type="InterPro" id="IPR002938">
    <property type="entry name" value="FAD-bd"/>
</dbReference>
<keyword evidence="7 9" id="KW-0503">Monooxygenase</keyword>
<dbReference type="GO" id="GO:0034354">
    <property type="term" value="P:'de novo' NAD+ biosynthetic process from L-tryptophan"/>
    <property type="evidence" value="ECO:0007669"/>
    <property type="project" value="UniProtKB-UniRule"/>
</dbReference>
<dbReference type="EMBL" id="OV121137">
    <property type="protein sequence ID" value="CAH0558601.1"/>
    <property type="molecule type" value="Genomic_DNA"/>
</dbReference>
<dbReference type="Pfam" id="PF01494">
    <property type="entry name" value="FAD_binding_3"/>
    <property type="match status" value="1"/>
</dbReference>
<dbReference type="HAMAP" id="MF_01971">
    <property type="entry name" value="Kynurenine_monooxygenase"/>
    <property type="match status" value="1"/>
</dbReference>
<keyword evidence="4 9" id="KW-0274">FAD</keyword>
<dbReference type="Gene3D" id="3.50.50.60">
    <property type="entry name" value="FAD/NAD(P)-binding domain"/>
    <property type="match status" value="1"/>
</dbReference>
<dbReference type="SUPFAM" id="SSF51905">
    <property type="entry name" value="FAD/NAD(P)-binding domain"/>
    <property type="match status" value="1"/>
</dbReference>
<comment type="function">
    <text evidence="9">Catalyzes the hydroxylation of L-kynurenine (L-Kyn) to form 3-hydroxy-L-kynurenine (L-3OHKyn). Required for synthesis of quinolinic acid.</text>
</comment>
<gene>
    <name evidence="12" type="ORF">MELIAE_LOCUS8896</name>
</gene>
<keyword evidence="5 9" id="KW-0521">NADP</keyword>
<keyword evidence="9 10" id="KW-0472">Membrane</keyword>
<dbReference type="GO" id="GO:0071949">
    <property type="term" value="F:FAD binding"/>
    <property type="evidence" value="ECO:0007669"/>
    <property type="project" value="InterPro"/>
</dbReference>
<feature type="transmembrane region" description="Helical" evidence="10">
    <location>
        <begin position="420"/>
        <end position="440"/>
    </location>
</feature>
<dbReference type="FunFam" id="3.50.50.60:FF:000185">
    <property type="entry name" value="Kynurenine 3-monooxygenase"/>
    <property type="match status" value="1"/>
</dbReference>
<feature type="domain" description="FAD-binding" evidence="11">
    <location>
        <begin position="8"/>
        <end position="332"/>
    </location>
</feature>
<evidence type="ECO:0000256" key="7">
    <source>
        <dbReference type="ARBA" id="ARBA00023033"/>
    </source>
</evidence>
<dbReference type="GO" id="GO:0004502">
    <property type="term" value="F:kynurenine 3-monooxygenase activity"/>
    <property type="evidence" value="ECO:0007669"/>
    <property type="project" value="UniProtKB-UniRule"/>
</dbReference>
<comment type="pathway">
    <text evidence="9">Cofactor biosynthesis; NAD(+) biosynthesis; quinolinate from L-kynurenine: step 1/3.</text>
</comment>
<evidence type="ECO:0000256" key="4">
    <source>
        <dbReference type="ARBA" id="ARBA00022827"/>
    </source>
</evidence>
<keyword evidence="2 9" id="KW-0285">Flavoprotein</keyword>
<dbReference type="InterPro" id="IPR027545">
    <property type="entry name" value="Kynurenine_monooxygenase"/>
</dbReference>
<evidence type="ECO:0000256" key="8">
    <source>
        <dbReference type="ARBA" id="ARBA00047818"/>
    </source>
</evidence>